<sequence>MEDEKRRNYISDDDFKNQISLLNKHYNPASISFKLLGLNRTVNKDWSSNLQHDTMMTQLHKGNESALNLYYVHTVDEAGDYSGLCHYPDSVGGTTGVSFKLGGCVVEYSNVPRKAIVHNFRGFTTIHEVGHWFGLPHTFEGDSCSGPGDGIADTPAQANATVGCPARRDSCPDQLGDDPIHNFMDHSDEECQTEFTPGQFKVMHDMWTKYRNQHAELQPITPILQKGKLPYYPKPAKSSTFDAQCKPDADGNIKELREEYCGTEYWCWYTLWEHFPSQKQYDHWTLCTADRANPDGV</sequence>
<evidence type="ECO:0000256" key="4">
    <source>
        <dbReference type="ARBA" id="ARBA00022723"/>
    </source>
</evidence>
<dbReference type="GO" id="GO:0008237">
    <property type="term" value="F:metallopeptidase activity"/>
    <property type="evidence" value="ECO:0007669"/>
    <property type="project" value="UniProtKB-KW"/>
</dbReference>
<dbReference type="Proteomes" id="UP001251528">
    <property type="component" value="Unassembled WGS sequence"/>
</dbReference>
<keyword evidence="3" id="KW-0645">Protease</keyword>
<dbReference type="Pfam" id="PF05572">
    <property type="entry name" value="Peptidase_M43"/>
    <property type="match status" value="1"/>
</dbReference>
<dbReference type="SUPFAM" id="SSF55486">
    <property type="entry name" value="Metalloproteases ('zincins'), catalytic domain"/>
    <property type="match status" value="1"/>
</dbReference>
<evidence type="ECO:0000256" key="1">
    <source>
        <dbReference type="ARBA" id="ARBA00003174"/>
    </source>
</evidence>
<comment type="function">
    <text evidence="1">Secreted metalloproteinase that allows assimilation of proteinaceous substrates.</text>
</comment>
<keyword evidence="5" id="KW-0732">Signal</keyword>
<dbReference type="CDD" id="cd04275">
    <property type="entry name" value="ZnMc_pappalysin_like"/>
    <property type="match status" value="1"/>
</dbReference>
<evidence type="ECO:0000313" key="12">
    <source>
        <dbReference type="Proteomes" id="UP001251528"/>
    </source>
</evidence>
<keyword evidence="12" id="KW-1185">Reference proteome</keyword>
<proteinExistence type="inferred from homology"/>
<protein>
    <recommendedName>
        <fullName evidence="10">Peptidase M43 pregnancy-associated plasma-A domain-containing protein</fullName>
    </recommendedName>
</protein>
<evidence type="ECO:0000256" key="8">
    <source>
        <dbReference type="ARBA" id="ARBA00023049"/>
    </source>
</evidence>
<keyword evidence="8" id="KW-0482">Metalloprotease</keyword>
<dbReference type="InterPro" id="IPR008754">
    <property type="entry name" value="Peptidase_M43"/>
</dbReference>
<dbReference type="Gene3D" id="3.40.390.10">
    <property type="entry name" value="Collagenase (Catalytic Domain)"/>
    <property type="match status" value="1"/>
</dbReference>
<keyword evidence="6" id="KW-0378">Hydrolase</keyword>
<evidence type="ECO:0000313" key="11">
    <source>
        <dbReference type="EMBL" id="KAK2596796.1"/>
    </source>
</evidence>
<dbReference type="PANTHER" id="PTHR47466">
    <property type="match status" value="1"/>
</dbReference>
<evidence type="ECO:0000259" key="10">
    <source>
        <dbReference type="Pfam" id="PF05572"/>
    </source>
</evidence>
<dbReference type="AlphaFoldDB" id="A0AAJ0CN62"/>
<dbReference type="GO" id="GO:0046872">
    <property type="term" value="F:metal ion binding"/>
    <property type="evidence" value="ECO:0007669"/>
    <property type="project" value="UniProtKB-KW"/>
</dbReference>
<evidence type="ECO:0000256" key="7">
    <source>
        <dbReference type="ARBA" id="ARBA00022833"/>
    </source>
</evidence>
<keyword evidence="9" id="KW-1015">Disulfide bond</keyword>
<comment type="caution">
    <text evidence="11">The sequence shown here is derived from an EMBL/GenBank/DDBJ whole genome shotgun (WGS) entry which is preliminary data.</text>
</comment>
<evidence type="ECO:0000256" key="5">
    <source>
        <dbReference type="ARBA" id="ARBA00022729"/>
    </source>
</evidence>
<dbReference type="EMBL" id="JASWJB010000109">
    <property type="protein sequence ID" value="KAK2596796.1"/>
    <property type="molecule type" value="Genomic_DNA"/>
</dbReference>
<reference evidence="11" key="1">
    <citation type="submission" date="2023-06" db="EMBL/GenBank/DDBJ databases">
        <title>Conoideocrella luteorostrata (Hypocreales: Clavicipitaceae), a potential biocontrol fungus for elongate hemlock scale in United States Christmas tree production areas.</title>
        <authorList>
            <person name="Barrett H."/>
            <person name="Lovett B."/>
            <person name="Macias A.M."/>
            <person name="Stajich J.E."/>
            <person name="Kasson M.T."/>
        </authorList>
    </citation>
    <scope>NUCLEOTIDE SEQUENCE</scope>
    <source>
        <strain evidence="11">ARSEF 14590</strain>
    </source>
</reference>
<evidence type="ECO:0000256" key="2">
    <source>
        <dbReference type="ARBA" id="ARBA00008721"/>
    </source>
</evidence>
<keyword evidence="7" id="KW-0862">Zinc</keyword>
<dbReference type="GO" id="GO:0006508">
    <property type="term" value="P:proteolysis"/>
    <property type="evidence" value="ECO:0007669"/>
    <property type="project" value="UniProtKB-KW"/>
</dbReference>
<keyword evidence="4" id="KW-0479">Metal-binding</keyword>
<feature type="domain" description="Peptidase M43 pregnancy-associated plasma-A" evidence="10">
    <location>
        <begin position="60"/>
        <end position="205"/>
    </location>
</feature>
<name>A0AAJ0CN62_9HYPO</name>
<evidence type="ECO:0000256" key="3">
    <source>
        <dbReference type="ARBA" id="ARBA00022670"/>
    </source>
</evidence>
<comment type="similarity">
    <text evidence="2">Belongs to the peptidase M43B family.</text>
</comment>
<organism evidence="11 12">
    <name type="scientific">Conoideocrella luteorostrata</name>
    <dbReference type="NCBI Taxonomy" id="1105319"/>
    <lineage>
        <taxon>Eukaryota</taxon>
        <taxon>Fungi</taxon>
        <taxon>Dikarya</taxon>
        <taxon>Ascomycota</taxon>
        <taxon>Pezizomycotina</taxon>
        <taxon>Sordariomycetes</taxon>
        <taxon>Hypocreomycetidae</taxon>
        <taxon>Hypocreales</taxon>
        <taxon>Clavicipitaceae</taxon>
        <taxon>Conoideocrella</taxon>
    </lineage>
</organism>
<accession>A0AAJ0CN62</accession>
<dbReference type="InterPro" id="IPR024079">
    <property type="entry name" value="MetalloPept_cat_dom_sf"/>
</dbReference>
<dbReference type="PANTHER" id="PTHR47466:SF1">
    <property type="entry name" value="METALLOPROTEASE MEP1 (AFU_ORTHOLOGUE AFUA_1G07730)-RELATED"/>
    <property type="match status" value="1"/>
</dbReference>
<evidence type="ECO:0000256" key="6">
    <source>
        <dbReference type="ARBA" id="ARBA00022801"/>
    </source>
</evidence>
<gene>
    <name evidence="11" type="ORF">QQS21_006125</name>
</gene>
<evidence type="ECO:0000256" key="9">
    <source>
        <dbReference type="ARBA" id="ARBA00023157"/>
    </source>
</evidence>